<evidence type="ECO:0000256" key="4">
    <source>
        <dbReference type="ARBA" id="ARBA00022827"/>
    </source>
</evidence>
<comment type="cofactor">
    <cofactor evidence="1">
        <name>FAD</name>
        <dbReference type="ChEBI" id="CHEBI:57692"/>
    </cofactor>
</comment>
<feature type="domain" description="FAD/NAD(P)-binding" evidence="6">
    <location>
        <begin position="3"/>
        <end position="294"/>
    </location>
</feature>
<evidence type="ECO:0000259" key="6">
    <source>
        <dbReference type="Pfam" id="PF07992"/>
    </source>
</evidence>
<keyword evidence="5" id="KW-0560">Oxidoreductase</keyword>
<proteinExistence type="inferred from homology"/>
<dbReference type="SUPFAM" id="SSF51905">
    <property type="entry name" value="FAD/NAD(P)-binding domain"/>
    <property type="match status" value="2"/>
</dbReference>
<dbReference type="InterPro" id="IPR036188">
    <property type="entry name" value="FAD/NAD-bd_sf"/>
</dbReference>
<comment type="similarity">
    <text evidence="2">Belongs to the NADH dehydrogenase family.</text>
</comment>
<evidence type="ECO:0000313" key="7">
    <source>
        <dbReference type="EMBL" id="MEI5909389.1"/>
    </source>
</evidence>
<reference evidence="7 8" key="1">
    <citation type="journal article" date="2018" name="J. Microbiol.">
        <title>Bacillus spongiae sp. nov., isolated from sponge of Jeju Island.</title>
        <authorList>
            <person name="Lee G.E."/>
            <person name="Im W.T."/>
            <person name="Park J.S."/>
        </authorList>
    </citation>
    <scope>NUCLEOTIDE SEQUENCE [LARGE SCALE GENOMIC DNA]</scope>
    <source>
        <strain evidence="7 8">135PIL107-10</strain>
    </source>
</reference>
<protein>
    <submittedName>
        <fullName evidence="7">FAD-dependent oxidoreductase</fullName>
    </submittedName>
</protein>
<dbReference type="PANTHER" id="PTHR42913:SF9">
    <property type="entry name" value="SLR1591 PROTEIN"/>
    <property type="match status" value="1"/>
</dbReference>
<dbReference type="PANTHER" id="PTHR42913">
    <property type="entry name" value="APOPTOSIS-INDUCING FACTOR 1"/>
    <property type="match status" value="1"/>
</dbReference>
<evidence type="ECO:0000256" key="5">
    <source>
        <dbReference type="ARBA" id="ARBA00023002"/>
    </source>
</evidence>
<gene>
    <name evidence="7" type="ORF">WAK64_20385</name>
</gene>
<accession>A0ABU8HJQ8</accession>
<keyword evidence="4" id="KW-0274">FAD</keyword>
<organism evidence="7 8">
    <name type="scientific">Bacillus spongiae</name>
    <dbReference type="NCBI Taxonomy" id="2683610"/>
    <lineage>
        <taxon>Bacteria</taxon>
        <taxon>Bacillati</taxon>
        <taxon>Bacillota</taxon>
        <taxon>Bacilli</taxon>
        <taxon>Bacillales</taxon>
        <taxon>Bacillaceae</taxon>
        <taxon>Bacillus</taxon>
    </lineage>
</organism>
<evidence type="ECO:0000313" key="8">
    <source>
        <dbReference type="Proteomes" id="UP001312865"/>
    </source>
</evidence>
<sequence length="361" mass="40046">MKTIVLVGGGHSHVYCVKMLKEHKHPQMNWILLSNSKKQYYSGMFSGFTEGLYAEEDTYIDLEKLAINSNATFVEATVLSVDPIQQKILCSNGEVISYDILSLDIGSTNKSPNIEGLTNENLAIKPNEKFPDQIHTLRQATNPVIIGGGAAGIEMALSLLAWQKKYSSRTDVTLLHSAPLLKGAGEKTSQKITQLASKQGLKLVKDRAIRVDNSVVYTAGGSQIDFDTIMYLGGPHPPDLIKSAMLPTDEVGFLLVNSCLQTEAFPNIFGAGDCITISDQKDMPKNGVNAVRQGPILFRNIMSFAFDEPLESYTPKKADLAILSTGFKEGFFLYGRWSFHGKWAWFVKNFIDRRFMDKYRG</sequence>
<evidence type="ECO:0000256" key="1">
    <source>
        <dbReference type="ARBA" id="ARBA00001974"/>
    </source>
</evidence>
<comment type="caution">
    <text evidence="7">The sequence shown here is derived from an EMBL/GenBank/DDBJ whole genome shotgun (WGS) entry which is preliminary data.</text>
</comment>
<keyword evidence="8" id="KW-1185">Reference proteome</keyword>
<dbReference type="InterPro" id="IPR051169">
    <property type="entry name" value="NADH-Q_oxidoreductase"/>
</dbReference>
<name>A0ABU8HJQ8_9BACI</name>
<dbReference type="Gene3D" id="3.50.50.100">
    <property type="match status" value="1"/>
</dbReference>
<dbReference type="EMBL" id="JBBAXC010000025">
    <property type="protein sequence ID" value="MEI5909389.1"/>
    <property type="molecule type" value="Genomic_DNA"/>
</dbReference>
<keyword evidence="3" id="KW-0285">Flavoprotein</keyword>
<dbReference type="RefSeq" id="WP_336588833.1">
    <property type="nucleotide sequence ID" value="NZ_JBBAXC010000025.1"/>
</dbReference>
<dbReference type="InterPro" id="IPR023753">
    <property type="entry name" value="FAD/NAD-binding_dom"/>
</dbReference>
<evidence type="ECO:0000256" key="3">
    <source>
        <dbReference type="ARBA" id="ARBA00022630"/>
    </source>
</evidence>
<evidence type="ECO:0000256" key="2">
    <source>
        <dbReference type="ARBA" id="ARBA00005272"/>
    </source>
</evidence>
<dbReference type="Pfam" id="PF07992">
    <property type="entry name" value="Pyr_redox_2"/>
    <property type="match status" value="1"/>
</dbReference>
<dbReference type="Proteomes" id="UP001312865">
    <property type="component" value="Unassembled WGS sequence"/>
</dbReference>